<dbReference type="InterPro" id="IPR022625">
    <property type="entry name" value="TypeI_RM_Rsu_C"/>
</dbReference>
<dbReference type="Pfam" id="PF12008">
    <property type="entry name" value="EcoR124_C"/>
    <property type="match status" value="1"/>
</dbReference>
<sequence length="149" mass="16745">MMVDASPQLRSKKKLIEGFIAQLNENELDKLADSGGNITVYDSNGNKVSIVDCWSEYVEQKYNHDLAQLVQSEGLNDALTRKFMEKSFSAGEVSELGTDINDLMPRMSRFGAASKARAEKKSRIVESMRNMFNEFVGLIGFSQYDSQKD</sequence>
<dbReference type="EMBL" id="PNGY01000001">
    <property type="protein sequence ID" value="PMC55260.1"/>
    <property type="molecule type" value="Genomic_DNA"/>
</dbReference>
<organism evidence="2 3">
    <name type="scientific">Gardnerella swidsinskii</name>
    <dbReference type="NCBI Taxonomy" id="2792979"/>
    <lineage>
        <taxon>Bacteria</taxon>
        <taxon>Bacillati</taxon>
        <taxon>Actinomycetota</taxon>
        <taxon>Actinomycetes</taxon>
        <taxon>Bifidobacteriales</taxon>
        <taxon>Bifidobacteriaceae</taxon>
        <taxon>Gardnerella</taxon>
    </lineage>
</organism>
<name>A0A9X7FFJ2_9BIFI</name>
<accession>A0A9X7FFJ2</accession>
<reference evidence="2 3" key="1">
    <citation type="submission" date="2017-09" db="EMBL/GenBank/DDBJ databases">
        <title>Bacterial strain isolated from the female urinary microbiota.</title>
        <authorList>
            <person name="Thomas-White K."/>
            <person name="Kumar N."/>
            <person name="Forster S."/>
            <person name="Putonti C."/>
            <person name="Lawley T."/>
            <person name="Wolfe A.J."/>
        </authorList>
    </citation>
    <scope>NUCLEOTIDE SEQUENCE [LARGE SCALE GENOMIC DNA]</scope>
    <source>
        <strain evidence="2 3">UMB0411</strain>
    </source>
</reference>
<protein>
    <recommendedName>
        <fullName evidence="1">Type I restriction enzyme R protein C-terminal domain-containing protein</fullName>
    </recommendedName>
</protein>
<evidence type="ECO:0000313" key="2">
    <source>
        <dbReference type="EMBL" id="PMC55260.1"/>
    </source>
</evidence>
<proteinExistence type="predicted"/>
<feature type="domain" description="Type I restriction enzyme R protein C-terminal" evidence="1">
    <location>
        <begin position="2"/>
        <end position="135"/>
    </location>
</feature>
<comment type="caution">
    <text evidence="2">The sequence shown here is derived from an EMBL/GenBank/DDBJ whole genome shotgun (WGS) entry which is preliminary data.</text>
</comment>
<dbReference type="Proteomes" id="UP000235293">
    <property type="component" value="Unassembled WGS sequence"/>
</dbReference>
<evidence type="ECO:0000259" key="1">
    <source>
        <dbReference type="Pfam" id="PF12008"/>
    </source>
</evidence>
<gene>
    <name evidence="2" type="ORF">CJ213_03980</name>
</gene>
<dbReference type="AlphaFoldDB" id="A0A9X7FFJ2"/>
<evidence type="ECO:0000313" key="3">
    <source>
        <dbReference type="Proteomes" id="UP000235293"/>
    </source>
</evidence>